<keyword evidence="10 11" id="KW-0660">Purine salvage</keyword>
<comment type="subunit">
    <text evidence="11">Homodimer.</text>
</comment>
<gene>
    <name evidence="11" type="primary">apt</name>
    <name evidence="13" type="ORF">GCM10023351_12760</name>
</gene>
<dbReference type="Pfam" id="PF00156">
    <property type="entry name" value="Pribosyltran"/>
    <property type="match status" value="1"/>
</dbReference>
<evidence type="ECO:0000256" key="1">
    <source>
        <dbReference type="ARBA" id="ARBA00000868"/>
    </source>
</evidence>
<dbReference type="EC" id="2.4.2.7" evidence="6 11"/>
<sequence length="176" mass="17874">MNDALARAESLIDLTPDYPEPGVLFRDISPLIADGPALRAVADALVEPFAGRFDIVGGIEARGFLLAGYVAAITGVGMLAIRKAGKLPKPAAAVSYSLEYGTASIEAPGVLQPGERVLLLDDVLATGGTLAAAQQLIRDLGAEVAGSAVVLELTDLGGRAHAGGDVHTVFTATEGA</sequence>
<dbReference type="Proteomes" id="UP001501645">
    <property type="component" value="Unassembled WGS sequence"/>
</dbReference>
<comment type="similarity">
    <text evidence="5 11">Belongs to the purine/pyrimidine phosphoribosyltransferase family.</text>
</comment>
<accession>A0ABP9A0C8</accession>
<evidence type="ECO:0000259" key="12">
    <source>
        <dbReference type="Pfam" id="PF00156"/>
    </source>
</evidence>
<evidence type="ECO:0000256" key="11">
    <source>
        <dbReference type="HAMAP-Rule" id="MF_00004"/>
    </source>
</evidence>
<evidence type="ECO:0000256" key="3">
    <source>
        <dbReference type="ARBA" id="ARBA00004496"/>
    </source>
</evidence>
<dbReference type="SUPFAM" id="SSF53271">
    <property type="entry name" value="PRTase-like"/>
    <property type="match status" value="1"/>
</dbReference>
<dbReference type="HAMAP" id="MF_00004">
    <property type="entry name" value="Aden_phosphoribosyltr"/>
    <property type="match status" value="1"/>
</dbReference>
<evidence type="ECO:0000256" key="10">
    <source>
        <dbReference type="ARBA" id="ARBA00022726"/>
    </source>
</evidence>
<feature type="domain" description="Phosphoribosyltransferase" evidence="12">
    <location>
        <begin position="45"/>
        <end position="151"/>
    </location>
</feature>
<dbReference type="PANTHER" id="PTHR32315:SF3">
    <property type="entry name" value="ADENINE PHOSPHORIBOSYLTRANSFERASE"/>
    <property type="match status" value="1"/>
</dbReference>
<comment type="caution">
    <text evidence="13">The sequence shown here is derived from an EMBL/GenBank/DDBJ whole genome shotgun (WGS) entry which is preliminary data.</text>
</comment>
<keyword evidence="14" id="KW-1185">Reference proteome</keyword>
<evidence type="ECO:0000256" key="6">
    <source>
        <dbReference type="ARBA" id="ARBA00011893"/>
    </source>
</evidence>
<evidence type="ECO:0000313" key="14">
    <source>
        <dbReference type="Proteomes" id="UP001501645"/>
    </source>
</evidence>
<evidence type="ECO:0000256" key="2">
    <source>
        <dbReference type="ARBA" id="ARBA00003968"/>
    </source>
</evidence>
<evidence type="ECO:0000313" key="13">
    <source>
        <dbReference type="EMBL" id="GAA4770421.1"/>
    </source>
</evidence>
<keyword evidence="7 11" id="KW-0963">Cytoplasm</keyword>
<dbReference type="GO" id="GO:0016757">
    <property type="term" value="F:glycosyltransferase activity"/>
    <property type="evidence" value="ECO:0007669"/>
    <property type="project" value="UniProtKB-KW"/>
</dbReference>
<dbReference type="InterPro" id="IPR000836">
    <property type="entry name" value="PRTase_dom"/>
</dbReference>
<keyword evidence="8 11" id="KW-0328">Glycosyltransferase</keyword>
<dbReference type="NCBIfam" id="NF002634">
    <property type="entry name" value="PRK02304.1-3"/>
    <property type="match status" value="1"/>
</dbReference>
<dbReference type="EMBL" id="BAABKO010000002">
    <property type="protein sequence ID" value="GAA4770421.1"/>
    <property type="molecule type" value="Genomic_DNA"/>
</dbReference>
<name>A0ABP9A0C8_9MICO</name>
<comment type="catalytic activity">
    <reaction evidence="1 11">
        <text>AMP + diphosphate = 5-phospho-alpha-D-ribose 1-diphosphate + adenine</text>
        <dbReference type="Rhea" id="RHEA:16609"/>
        <dbReference type="ChEBI" id="CHEBI:16708"/>
        <dbReference type="ChEBI" id="CHEBI:33019"/>
        <dbReference type="ChEBI" id="CHEBI:58017"/>
        <dbReference type="ChEBI" id="CHEBI:456215"/>
        <dbReference type="EC" id="2.4.2.7"/>
    </reaction>
</comment>
<dbReference type="InterPro" id="IPR050054">
    <property type="entry name" value="UPRTase/APRTase"/>
</dbReference>
<evidence type="ECO:0000256" key="5">
    <source>
        <dbReference type="ARBA" id="ARBA00008391"/>
    </source>
</evidence>
<comment type="function">
    <text evidence="2 11">Catalyzes a salvage reaction resulting in the formation of AMP, that is energically less costly than de novo synthesis.</text>
</comment>
<dbReference type="InterPro" id="IPR029057">
    <property type="entry name" value="PRTase-like"/>
</dbReference>
<dbReference type="NCBIfam" id="NF002636">
    <property type="entry name" value="PRK02304.1-5"/>
    <property type="match status" value="1"/>
</dbReference>
<dbReference type="Gene3D" id="3.40.50.2020">
    <property type="match status" value="1"/>
</dbReference>
<dbReference type="CDD" id="cd06223">
    <property type="entry name" value="PRTases_typeI"/>
    <property type="match status" value="1"/>
</dbReference>
<dbReference type="PANTHER" id="PTHR32315">
    <property type="entry name" value="ADENINE PHOSPHORIBOSYLTRANSFERASE"/>
    <property type="match status" value="1"/>
</dbReference>
<keyword evidence="9 11" id="KW-0808">Transferase</keyword>
<dbReference type="RefSeq" id="WP_345437210.1">
    <property type="nucleotide sequence ID" value="NZ_BAABKO010000002.1"/>
</dbReference>
<protein>
    <recommendedName>
        <fullName evidence="6 11">Adenine phosphoribosyltransferase</fullName>
        <shortName evidence="11">APRT</shortName>
        <ecNumber evidence="6 11">2.4.2.7</ecNumber>
    </recommendedName>
</protein>
<dbReference type="InterPro" id="IPR005764">
    <property type="entry name" value="Ade_phspho_trans"/>
</dbReference>
<evidence type="ECO:0000256" key="8">
    <source>
        <dbReference type="ARBA" id="ARBA00022676"/>
    </source>
</evidence>
<evidence type="ECO:0000256" key="4">
    <source>
        <dbReference type="ARBA" id="ARBA00004659"/>
    </source>
</evidence>
<reference evidence="14" key="1">
    <citation type="journal article" date="2019" name="Int. J. Syst. Evol. Microbiol.">
        <title>The Global Catalogue of Microorganisms (GCM) 10K type strain sequencing project: providing services to taxonomists for standard genome sequencing and annotation.</title>
        <authorList>
            <consortium name="The Broad Institute Genomics Platform"/>
            <consortium name="The Broad Institute Genome Sequencing Center for Infectious Disease"/>
            <person name="Wu L."/>
            <person name="Ma J."/>
        </authorList>
    </citation>
    <scope>NUCLEOTIDE SEQUENCE [LARGE SCALE GENOMIC DNA]</scope>
    <source>
        <strain evidence="14">JCM 18537</strain>
    </source>
</reference>
<organism evidence="13 14">
    <name type="scientific">Microbacterium gilvum</name>
    <dbReference type="NCBI Taxonomy" id="1336204"/>
    <lineage>
        <taxon>Bacteria</taxon>
        <taxon>Bacillati</taxon>
        <taxon>Actinomycetota</taxon>
        <taxon>Actinomycetes</taxon>
        <taxon>Micrococcales</taxon>
        <taxon>Microbacteriaceae</taxon>
        <taxon>Microbacterium</taxon>
    </lineage>
</organism>
<comment type="pathway">
    <text evidence="4 11">Purine metabolism; AMP biosynthesis via salvage pathway; AMP from adenine: step 1/1.</text>
</comment>
<comment type="subcellular location">
    <subcellularLocation>
        <location evidence="3 11">Cytoplasm</location>
    </subcellularLocation>
</comment>
<evidence type="ECO:0000256" key="7">
    <source>
        <dbReference type="ARBA" id="ARBA00022490"/>
    </source>
</evidence>
<proteinExistence type="inferred from homology"/>
<evidence type="ECO:0000256" key="9">
    <source>
        <dbReference type="ARBA" id="ARBA00022679"/>
    </source>
</evidence>